<organism evidence="1">
    <name type="scientific">hydrocarbon metagenome</name>
    <dbReference type="NCBI Taxonomy" id="938273"/>
    <lineage>
        <taxon>unclassified sequences</taxon>
        <taxon>metagenomes</taxon>
        <taxon>ecological metagenomes</taxon>
    </lineage>
</organism>
<dbReference type="EMBL" id="LNQE01001796">
    <property type="protein sequence ID" value="KUG05608.1"/>
    <property type="molecule type" value="Genomic_DNA"/>
</dbReference>
<dbReference type="Gene3D" id="3.40.50.12780">
    <property type="entry name" value="N-terminal domain of ligase-like"/>
    <property type="match status" value="1"/>
</dbReference>
<comment type="caution">
    <text evidence="1">The sequence shown here is derived from an EMBL/GenBank/DDBJ whole genome shotgun (WGS) entry which is preliminary data.</text>
</comment>
<dbReference type="InterPro" id="IPR053158">
    <property type="entry name" value="CapK_Type1_Caps_Biosynth"/>
</dbReference>
<accession>A0A0W8EAM6</accession>
<evidence type="ECO:0000313" key="1">
    <source>
        <dbReference type="EMBL" id="KUG05608.1"/>
    </source>
</evidence>
<dbReference type="PANTHER" id="PTHR36932:SF1">
    <property type="entry name" value="CAPSULAR POLYSACCHARIDE BIOSYNTHESIS PROTEIN"/>
    <property type="match status" value="1"/>
</dbReference>
<dbReference type="SUPFAM" id="SSF56801">
    <property type="entry name" value="Acetyl-CoA synthetase-like"/>
    <property type="match status" value="1"/>
</dbReference>
<reference evidence="1" key="1">
    <citation type="journal article" date="2015" name="Proc. Natl. Acad. Sci. U.S.A.">
        <title>Networks of energetic and metabolic interactions define dynamics in microbial communities.</title>
        <authorList>
            <person name="Embree M."/>
            <person name="Liu J.K."/>
            <person name="Al-Bassam M.M."/>
            <person name="Zengler K."/>
        </authorList>
    </citation>
    <scope>NUCLEOTIDE SEQUENCE</scope>
</reference>
<sequence length="457" mass="53100">MIKKLMLDLSWKVLGYGYSVEYSILKNIKTRNDLLLFQKKHLAKLLLHAYTHVPYYHSLFNNYEIVSGGTIDLSKFQRIPCLTKENIRSHSHDLISREISNRKWFYNSSGGSTGEPVRLIQDDIYMKWRIATNYYYYKEILEVEEPTAKKILLWGSERDLFRGSLGITAKIYNWLSNTIWLNSFRTTEEDFDTYIQVINSFKPEIIRGYAGSLNDLCRYAGQRKIPLFSPKIIVSTAENLSDTMRYGIESSFQTKVYNFYGSREVSNLAGECKEGLLHPFVFWNYLEVLDNDNQPVHEGEEGRVVVTNLFNYSMPLIRYEIGDMAILGPESCSCGNVLPTLKKVTGRITEHFVLRNGRMVPAEFFIHLLGVVYNEQGFIKKFQVIQEEYSQIRIKIVSSCQLTDQYQSNIESKIKLVMGQECRIIWDYVDEIPKTASGKYLYTQSLVWKENESLVVV</sequence>
<dbReference type="PANTHER" id="PTHR36932">
    <property type="entry name" value="CAPSULAR POLYSACCHARIDE BIOSYNTHESIS PROTEIN"/>
    <property type="match status" value="1"/>
</dbReference>
<dbReference type="AlphaFoldDB" id="A0A0W8EAM6"/>
<proteinExistence type="predicted"/>
<dbReference type="InterPro" id="IPR042099">
    <property type="entry name" value="ANL_N_sf"/>
</dbReference>
<name>A0A0W8EAM6_9ZZZZ</name>
<protein>
    <submittedName>
        <fullName evidence="1">Coenzyme f390 synthetase</fullName>
    </submittedName>
</protein>
<gene>
    <name evidence="1" type="ORF">ASZ90_016962</name>
</gene>